<dbReference type="AlphaFoldDB" id="A0AAD4BDR3"/>
<dbReference type="Proteomes" id="UP001194468">
    <property type="component" value="Unassembled WGS sequence"/>
</dbReference>
<evidence type="ECO:0000313" key="2">
    <source>
        <dbReference type="Proteomes" id="UP001194468"/>
    </source>
</evidence>
<proteinExistence type="predicted"/>
<sequence>MSPQALAGVLALVPHSLPVSLISIAIPPDSPKSTVVHAAVVKIGIPVHLVEDVRHAPVLFVETCLTRRRHADESAEINLFENLRLGNGDPPRDGITLLVKHRCIIRVGFK</sequence>
<protein>
    <submittedName>
        <fullName evidence="1">Uncharacterized protein</fullName>
    </submittedName>
</protein>
<reference evidence="1" key="2">
    <citation type="journal article" date="2020" name="Nat. Commun.">
        <title>Large-scale genome sequencing of mycorrhizal fungi provides insights into the early evolution of symbiotic traits.</title>
        <authorList>
            <person name="Miyauchi S."/>
            <person name="Kiss E."/>
            <person name="Kuo A."/>
            <person name="Drula E."/>
            <person name="Kohler A."/>
            <person name="Sanchez-Garcia M."/>
            <person name="Morin E."/>
            <person name="Andreopoulos B."/>
            <person name="Barry K.W."/>
            <person name="Bonito G."/>
            <person name="Buee M."/>
            <person name="Carver A."/>
            <person name="Chen C."/>
            <person name="Cichocki N."/>
            <person name="Clum A."/>
            <person name="Culley D."/>
            <person name="Crous P.W."/>
            <person name="Fauchery L."/>
            <person name="Girlanda M."/>
            <person name="Hayes R.D."/>
            <person name="Keri Z."/>
            <person name="LaButti K."/>
            <person name="Lipzen A."/>
            <person name="Lombard V."/>
            <person name="Magnuson J."/>
            <person name="Maillard F."/>
            <person name="Murat C."/>
            <person name="Nolan M."/>
            <person name="Ohm R.A."/>
            <person name="Pangilinan J."/>
            <person name="Pereira M.F."/>
            <person name="Perotto S."/>
            <person name="Peter M."/>
            <person name="Pfister S."/>
            <person name="Riley R."/>
            <person name="Sitrit Y."/>
            <person name="Stielow J.B."/>
            <person name="Szollosi G."/>
            <person name="Zifcakova L."/>
            <person name="Stursova M."/>
            <person name="Spatafora J.W."/>
            <person name="Tedersoo L."/>
            <person name="Vaario L.M."/>
            <person name="Yamada A."/>
            <person name="Yan M."/>
            <person name="Wang P."/>
            <person name="Xu J."/>
            <person name="Bruns T."/>
            <person name="Baldrian P."/>
            <person name="Vilgalys R."/>
            <person name="Dunand C."/>
            <person name="Henrissat B."/>
            <person name="Grigoriev I.V."/>
            <person name="Hibbett D."/>
            <person name="Nagy L.G."/>
            <person name="Martin F.M."/>
        </authorList>
    </citation>
    <scope>NUCLEOTIDE SEQUENCE</scope>
    <source>
        <strain evidence="1">BED1</strain>
    </source>
</reference>
<keyword evidence="2" id="KW-1185">Reference proteome</keyword>
<reference evidence="1" key="1">
    <citation type="submission" date="2019-10" db="EMBL/GenBank/DDBJ databases">
        <authorList>
            <consortium name="DOE Joint Genome Institute"/>
            <person name="Kuo A."/>
            <person name="Miyauchi S."/>
            <person name="Kiss E."/>
            <person name="Drula E."/>
            <person name="Kohler A."/>
            <person name="Sanchez-Garcia M."/>
            <person name="Andreopoulos B."/>
            <person name="Barry K.W."/>
            <person name="Bonito G."/>
            <person name="Buee M."/>
            <person name="Carver A."/>
            <person name="Chen C."/>
            <person name="Cichocki N."/>
            <person name="Clum A."/>
            <person name="Culley D."/>
            <person name="Crous P.W."/>
            <person name="Fauchery L."/>
            <person name="Girlanda M."/>
            <person name="Hayes R."/>
            <person name="Keri Z."/>
            <person name="LaButti K."/>
            <person name="Lipzen A."/>
            <person name="Lombard V."/>
            <person name="Magnuson J."/>
            <person name="Maillard F."/>
            <person name="Morin E."/>
            <person name="Murat C."/>
            <person name="Nolan M."/>
            <person name="Ohm R."/>
            <person name="Pangilinan J."/>
            <person name="Pereira M."/>
            <person name="Perotto S."/>
            <person name="Peter M."/>
            <person name="Riley R."/>
            <person name="Sitrit Y."/>
            <person name="Stielow B."/>
            <person name="Szollosi G."/>
            <person name="Zifcakova L."/>
            <person name="Stursova M."/>
            <person name="Spatafora J.W."/>
            <person name="Tedersoo L."/>
            <person name="Vaario L.-M."/>
            <person name="Yamada A."/>
            <person name="Yan M."/>
            <person name="Wang P."/>
            <person name="Xu J."/>
            <person name="Bruns T."/>
            <person name="Baldrian P."/>
            <person name="Vilgalys R."/>
            <person name="Henrissat B."/>
            <person name="Grigoriev I.V."/>
            <person name="Hibbett D."/>
            <person name="Nagy L.G."/>
            <person name="Martin F.M."/>
        </authorList>
    </citation>
    <scope>NUCLEOTIDE SEQUENCE</scope>
    <source>
        <strain evidence="1">BED1</strain>
    </source>
</reference>
<organism evidence="1 2">
    <name type="scientific">Boletus edulis BED1</name>
    <dbReference type="NCBI Taxonomy" id="1328754"/>
    <lineage>
        <taxon>Eukaryota</taxon>
        <taxon>Fungi</taxon>
        <taxon>Dikarya</taxon>
        <taxon>Basidiomycota</taxon>
        <taxon>Agaricomycotina</taxon>
        <taxon>Agaricomycetes</taxon>
        <taxon>Agaricomycetidae</taxon>
        <taxon>Boletales</taxon>
        <taxon>Boletineae</taxon>
        <taxon>Boletaceae</taxon>
        <taxon>Boletoideae</taxon>
        <taxon>Boletus</taxon>
    </lineage>
</organism>
<evidence type="ECO:0000313" key="1">
    <source>
        <dbReference type="EMBL" id="KAF8420937.1"/>
    </source>
</evidence>
<gene>
    <name evidence="1" type="ORF">L210DRAFT_3510342</name>
</gene>
<comment type="caution">
    <text evidence="1">The sequence shown here is derived from an EMBL/GenBank/DDBJ whole genome shotgun (WGS) entry which is preliminary data.</text>
</comment>
<accession>A0AAD4BDR3</accession>
<dbReference type="EMBL" id="WHUW01000149">
    <property type="protein sequence ID" value="KAF8420937.1"/>
    <property type="molecule type" value="Genomic_DNA"/>
</dbReference>
<name>A0AAD4BDR3_BOLED</name>